<proteinExistence type="predicted"/>
<comment type="caution">
    <text evidence="1">The sequence shown here is derived from an EMBL/GenBank/DDBJ whole genome shotgun (WGS) entry which is preliminary data.</text>
</comment>
<sequence>MEMQDAKNPKGLELFSPEEWKTSRQISSFFSRLSALQKSKEAHPVTVEEDENITEDDVSTWEGHLFEQNLRYEVYEAIDLQHPLSFEDRDICKIAKGGKLKNLEVMELKNICAKFKLTTVGNQQRKKPYVDTIEELVKSCSCSK</sequence>
<evidence type="ECO:0000313" key="1">
    <source>
        <dbReference type="EMBL" id="KAK2562732.1"/>
    </source>
</evidence>
<accession>A0AAD9QK30</accession>
<dbReference type="EMBL" id="JARQWQ010000028">
    <property type="protein sequence ID" value="KAK2562732.1"/>
    <property type="molecule type" value="Genomic_DNA"/>
</dbReference>
<dbReference type="Proteomes" id="UP001249851">
    <property type="component" value="Unassembled WGS sequence"/>
</dbReference>
<evidence type="ECO:0000313" key="2">
    <source>
        <dbReference type="Proteomes" id="UP001249851"/>
    </source>
</evidence>
<organism evidence="1 2">
    <name type="scientific">Acropora cervicornis</name>
    <name type="common">Staghorn coral</name>
    <dbReference type="NCBI Taxonomy" id="6130"/>
    <lineage>
        <taxon>Eukaryota</taxon>
        <taxon>Metazoa</taxon>
        <taxon>Cnidaria</taxon>
        <taxon>Anthozoa</taxon>
        <taxon>Hexacorallia</taxon>
        <taxon>Scleractinia</taxon>
        <taxon>Astrocoeniina</taxon>
        <taxon>Acroporidae</taxon>
        <taxon>Acropora</taxon>
    </lineage>
</organism>
<dbReference type="AlphaFoldDB" id="A0AAD9QK30"/>
<name>A0AAD9QK30_ACRCE</name>
<keyword evidence="2" id="KW-1185">Reference proteome</keyword>
<protein>
    <submittedName>
        <fullName evidence="1">Uncharacterized protein</fullName>
    </submittedName>
</protein>
<gene>
    <name evidence="1" type="ORF">P5673_014449</name>
</gene>
<reference evidence="1" key="2">
    <citation type="journal article" date="2023" name="Science">
        <title>Genomic signatures of disease resistance in endangered staghorn corals.</title>
        <authorList>
            <person name="Vollmer S.V."/>
            <person name="Selwyn J.D."/>
            <person name="Despard B.A."/>
            <person name="Roesel C.L."/>
        </authorList>
    </citation>
    <scope>NUCLEOTIDE SEQUENCE</scope>
    <source>
        <strain evidence="1">K2</strain>
    </source>
</reference>
<reference evidence="1" key="1">
    <citation type="journal article" date="2023" name="G3 (Bethesda)">
        <title>Whole genome assembly and annotation of the endangered Caribbean coral Acropora cervicornis.</title>
        <authorList>
            <person name="Selwyn J.D."/>
            <person name="Vollmer S.V."/>
        </authorList>
    </citation>
    <scope>NUCLEOTIDE SEQUENCE</scope>
    <source>
        <strain evidence="1">K2</strain>
    </source>
</reference>